<dbReference type="GO" id="GO:0031418">
    <property type="term" value="F:L-ascorbic acid binding"/>
    <property type="evidence" value="ECO:0007669"/>
    <property type="project" value="UniProtKB-KW"/>
</dbReference>
<dbReference type="OrthoDB" id="269774at2"/>
<dbReference type="GO" id="GO:0005506">
    <property type="term" value="F:iron ion binding"/>
    <property type="evidence" value="ECO:0007669"/>
    <property type="project" value="InterPro"/>
</dbReference>
<dbReference type="Gene3D" id="2.60.120.620">
    <property type="entry name" value="q2cbj1_9rhob like domain"/>
    <property type="match status" value="1"/>
</dbReference>
<comment type="cofactor">
    <cofactor evidence="1">
        <name>L-ascorbate</name>
        <dbReference type="ChEBI" id="CHEBI:38290"/>
    </cofactor>
</comment>
<evidence type="ECO:0000256" key="1">
    <source>
        <dbReference type="ARBA" id="ARBA00001961"/>
    </source>
</evidence>
<dbReference type="Proteomes" id="UP000188836">
    <property type="component" value="Unassembled WGS sequence"/>
</dbReference>
<comment type="caution">
    <text evidence="8">The sequence shown here is derived from an EMBL/GenBank/DDBJ whole genome shotgun (WGS) entry which is preliminary data.</text>
</comment>
<reference evidence="8 9" key="1">
    <citation type="journal article" date="2016" name="Antonie Van Leeuwenhoek">
        <title>Nocardia donostiensis sp. nov., isolated from human respiratory specimens.</title>
        <authorList>
            <person name="Ercibengoa M."/>
            <person name="Bell M."/>
            <person name="Marimon J.M."/>
            <person name="Humrighouse B."/>
            <person name="Klenk H.P."/>
            <person name="Potter G."/>
            <person name="Perez-Trallero E."/>
        </authorList>
    </citation>
    <scope>NUCLEOTIDE SEQUENCE [LARGE SCALE GENOMIC DNA]</scope>
    <source>
        <strain evidence="8 9">X1655</strain>
    </source>
</reference>
<evidence type="ECO:0000256" key="2">
    <source>
        <dbReference type="ARBA" id="ARBA00022723"/>
    </source>
</evidence>
<dbReference type="InterPro" id="IPR006620">
    <property type="entry name" value="Pro_4_hyd_alph"/>
</dbReference>
<feature type="domain" description="Fe2OG dioxygenase" evidence="7">
    <location>
        <begin position="163"/>
        <end position="272"/>
    </location>
</feature>
<keyword evidence="5" id="KW-0560">Oxidoreductase</keyword>
<dbReference type="PANTHER" id="PTHR10869">
    <property type="entry name" value="PROLYL 4-HYDROXYLASE ALPHA SUBUNIT"/>
    <property type="match status" value="1"/>
</dbReference>
<keyword evidence="6" id="KW-0408">Iron</keyword>
<evidence type="ECO:0000313" key="8">
    <source>
        <dbReference type="EMBL" id="ONM48619.1"/>
    </source>
</evidence>
<name>A0A1V2TGH6_9NOCA</name>
<dbReference type="GO" id="GO:0004656">
    <property type="term" value="F:procollagen-proline 4-dioxygenase activity"/>
    <property type="evidence" value="ECO:0007669"/>
    <property type="project" value="TreeGrafter"/>
</dbReference>
<dbReference type="PANTHER" id="PTHR10869:SF246">
    <property type="entry name" value="TRANSMEMBRANE PROLYL 4-HYDROXYLASE"/>
    <property type="match status" value="1"/>
</dbReference>
<organism evidence="8 9">
    <name type="scientific">Nocardia donostiensis</name>
    <dbReference type="NCBI Taxonomy" id="1538463"/>
    <lineage>
        <taxon>Bacteria</taxon>
        <taxon>Bacillati</taxon>
        <taxon>Actinomycetota</taxon>
        <taxon>Actinomycetes</taxon>
        <taxon>Mycobacteriales</taxon>
        <taxon>Nocardiaceae</taxon>
        <taxon>Nocardia</taxon>
    </lineage>
</organism>
<evidence type="ECO:0000256" key="6">
    <source>
        <dbReference type="ARBA" id="ARBA00023004"/>
    </source>
</evidence>
<accession>A0A1V2TGH6</accession>
<dbReference type="AlphaFoldDB" id="A0A1V2TGH6"/>
<evidence type="ECO:0000256" key="5">
    <source>
        <dbReference type="ARBA" id="ARBA00023002"/>
    </source>
</evidence>
<proteinExistence type="predicted"/>
<protein>
    <submittedName>
        <fullName evidence="8">Proline dioxygenase</fullName>
    </submittedName>
</protein>
<keyword evidence="2" id="KW-0479">Metal-binding</keyword>
<gene>
    <name evidence="8" type="ORF">B0T46_11255</name>
</gene>
<keyword evidence="3" id="KW-0847">Vitamin C</keyword>
<dbReference type="Pfam" id="PF13640">
    <property type="entry name" value="2OG-FeII_Oxy_3"/>
    <property type="match status" value="1"/>
</dbReference>
<dbReference type="STRING" id="1538463.B0T36_03935"/>
<dbReference type="RefSeq" id="WP_077116532.1">
    <property type="nucleotide sequence ID" value="NZ_MUKP01000003.1"/>
</dbReference>
<evidence type="ECO:0000313" key="9">
    <source>
        <dbReference type="Proteomes" id="UP000188836"/>
    </source>
</evidence>
<dbReference type="InterPro" id="IPR005123">
    <property type="entry name" value="Oxoglu/Fe-dep_dioxygenase_dom"/>
</dbReference>
<evidence type="ECO:0000256" key="3">
    <source>
        <dbReference type="ARBA" id="ARBA00022896"/>
    </source>
</evidence>
<sequence length="277" mass="30902">MTVALDLAWRNWIEENLTRGCSVESMVEAMINGGFDKDAAPAAVHAVLVGETPGNADYEYDPLPVTTDRTIHAHDRAIHPILLLEQPQLILFGDVLSAEECDQVIELSEKKLQRSTTVNPETGRAEIIAHRSSESTSFQLSETPFIDRLDRRISALMNVPLENGEGLQVLRYGVGGEYRPHFDYFPPEQPGHVTHIARGGQRTATLVVYLNDVEDGGSTAFTKAGMSISPRKGNAVYFRYFNNRGQLDPMTQHAGAPVLAGEKWIMTKWMRRYRYSG</sequence>
<keyword evidence="9" id="KW-1185">Reference proteome</keyword>
<dbReference type="EMBL" id="MUMY01000008">
    <property type="protein sequence ID" value="ONM48619.1"/>
    <property type="molecule type" value="Genomic_DNA"/>
</dbReference>
<dbReference type="InterPro" id="IPR045054">
    <property type="entry name" value="P4HA-like"/>
</dbReference>
<evidence type="ECO:0000256" key="4">
    <source>
        <dbReference type="ARBA" id="ARBA00022964"/>
    </source>
</evidence>
<dbReference type="InterPro" id="IPR044862">
    <property type="entry name" value="Pro_4_hyd_alph_FE2OG_OXY"/>
</dbReference>
<dbReference type="SMART" id="SM00702">
    <property type="entry name" value="P4Hc"/>
    <property type="match status" value="1"/>
</dbReference>
<dbReference type="PROSITE" id="PS51471">
    <property type="entry name" value="FE2OG_OXY"/>
    <property type="match status" value="1"/>
</dbReference>
<evidence type="ECO:0000259" key="7">
    <source>
        <dbReference type="PROSITE" id="PS51471"/>
    </source>
</evidence>
<keyword evidence="4 8" id="KW-0223">Dioxygenase</keyword>